<evidence type="ECO:0000256" key="3">
    <source>
        <dbReference type="ARBA" id="ARBA00022617"/>
    </source>
</evidence>
<dbReference type="EMBL" id="CASHTH010002166">
    <property type="protein sequence ID" value="CAI8025596.1"/>
    <property type="molecule type" value="Genomic_DNA"/>
</dbReference>
<sequence>MIAERDLRACVNRCISALSLGRREEGADTMSPPQVPEDGLPSYTREEVAQHKKSTDCWVILHGQVYDVTKWLGKHPGGARLIMHYAGQDATLAWTSFHHNKAMVRKYLAQYHIGKICPEQKELQPIEKDFLTLRDKMEAKGFFKTNPLFFVAHFLHIVLFCFAAWGTLWYYGNNWITWLAAAALTTVSQAQAGWLQHDFGHHTVFDVINLNRALHHVVIGLMKGVSSFWWNYRHYQHHAKPNVYLKDPDITIPYVVLLGKIIPEKWGKKRWGTMPYNFQQHYFFLIGPPLLLPIYFHVEVLFYVLKKRKWIDFACMLIFYMIFHYTFAPFLGGFWPSFRFYFFIRFMESHWFVWATQISHIPMNIDLDHRQDWPSLQLAGTRNVEQSFMNDWFLGHLNFQIEHHLFPTMPRHNFLKAKPYVIEYCKKYNLDYQEKPIWTAFGDIVRSLKESGEIWAEAWDAHIPTKTKAN</sequence>
<evidence type="ECO:0000256" key="5">
    <source>
        <dbReference type="ARBA" id="ARBA00022723"/>
    </source>
</evidence>
<feature type="domain" description="Cytochrome b5 heme-binding" evidence="13">
    <location>
        <begin position="40"/>
        <end position="117"/>
    </location>
</feature>
<dbReference type="PANTHER" id="PTHR19353:SF88">
    <property type="entry name" value="DELTA(5) FATTY ACID DESATURASE FAT-4"/>
    <property type="match status" value="1"/>
</dbReference>
<accession>A0AA35SBN0</accession>
<dbReference type="AlphaFoldDB" id="A0AA35SBN0"/>
<evidence type="ECO:0000256" key="4">
    <source>
        <dbReference type="ARBA" id="ARBA00022692"/>
    </source>
</evidence>
<keyword evidence="7" id="KW-0560">Oxidoreductase</keyword>
<keyword evidence="4 12" id="KW-0812">Transmembrane</keyword>
<keyword evidence="10 12" id="KW-0472">Membrane</keyword>
<comment type="caution">
    <text evidence="14">The sequence shown here is derived from an EMBL/GenBank/DDBJ whole genome shotgun (WGS) entry which is preliminary data.</text>
</comment>
<dbReference type="GO" id="GO:0006629">
    <property type="term" value="P:lipid metabolic process"/>
    <property type="evidence" value="ECO:0007669"/>
    <property type="project" value="UniProtKB-KW"/>
</dbReference>
<feature type="transmembrane region" description="Helical" evidence="12">
    <location>
        <begin position="317"/>
        <end position="338"/>
    </location>
</feature>
<evidence type="ECO:0000256" key="12">
    <source>
        <dbReference type="SAM" id="Phobius"/>
    </source>
</evidence>
<evidence type="ECO:0000256" key="8">
    <source>
        <dbReference type="ARBA" id="ARBA00023004"/>
    </source>
</evidence>
<evidence type="ECO:0000256" key="2">
    <source>
        <dbReference type="ARBA" id="ARBA00009295"/>
    </source>
</evidence>
<dbReference type="GO" id="GO:0016717">
    <property type="term" value="F:oxidoreductase activity, acting on paired donors, with oxidation of a pair of donors resulting in the reduction of molecular oxygen to two molecules of water"/>
    <property type="evidence" value="ECO:0007669"/>
    <property type="project" value="TreeGrafter"/>
</dbReference>
<dbReference type="Pfam" id="PF00173">
    <property type="entry name" value="Cyt-b5"/>
    <property type="match status" value="1"/>
</dbReference>
<evidence type="ECO:0000256" key="11">
    <source>
        <dbReference type="SAM" id="MobiDB-lite"/>
    </source>
</evidence>
<dbReference type="PRINTS" id="PR00363">
    <property type="entry name" value="CYTOCHROMEB5"/>
</dbReference>
<feature type="transmembrane region" description="Helical" evidence="12">
    <location>
        <begin position="148"/>
        <end position="171"/>
    </location>
</feature>
<dbReference type="InterPro" id="IPR001199">
    <property type="entry name" value="Cyt_B5-like_heme/steroid-bd"/>
</dbReference>
<feature type="transmembrane region" description="Helical" evidence="12">
    <location>
        <begin position="282"/>
        <end position="305"/>
    </location>
</feature>
<dbReference type="GO" id="GO:0016020">
    <property type="term" value="C:membrane"/>
    <property type="evidence" value="ECO:0007669"/>
    <property type="project" value="UniProtKB-SubCell"/>
</dbReference>
<dbReference type="InterPro" id="IPR036400">
    <property type="entry name" value="Cyt_B5-like_heme/steroid_sf"/>
</dbReference>
<dbReference type="PIRSF" id="PIRSF015921">
    <property type="entry name" value="FA_sphinglp_des"/>
    <property type="match status" value="1"/>
</dbReference>
<proteinExistence type="inferred from homology"/>
<keyword evidence="9" id="KW-0443">Lipid metabolism</keyword>
<dbReference type="SMART" id="SM01117">
    <property type="entry name" value="Cyt-b5"/>
    <property type="match status" value="1"/>
</dbReference>
<dbReference type="FunFam" id="3.10.120.10:FF:000007">
    <property type="entry name" value="Sulfite oxidase, mitochondrial"/>
    <property type="match status" value="1"/>
</dbReference>
<dbReference type="Proteomes" id="UP001174909">
    <property type="component" value="Unassembled WGS sequence"/>
</dbReference>
<keyword evidence="5" id="KW-0479">Metal-binding</keyword>
<evidence type="ECO:0000259" key="13">
    <source>
        <dbReference type="PROSITE" id="PS50255"/>
    </source>
</evidence>
<evidence type="ECO:0000256" key="6">
    <source>
        <dbReference type="ARBA" id="ARBA00022989"/>
    </source>
</evidence>
<dbReference type="Gene3D" id="3.10.120.10">
    <property type="entry name" value="Cytochrome b5-like heme/steroid binding domain"/>
    <property type="match status" value="1"/>
</dbReference>
<organism evidence="14 15">
    <name type="scientific">Geodia barretti</name>
    <name type="common">Barrett's horny sponge</name>
    <dbReference type="NCBI Taxonomy" id="519541"/>
    <lineage>
        <taxon>Eukaryota</taxon>
        <taxon>Metazoa</taxon>
        <taxon>Porifera</taxon>
        <taxon>Demospongiae</taxon>
        <taxon>Heteroscleromorpha</taxon>
        <taxon>Tetractinellida</taxon>
        <taxon>Astrophorina</taxon>
        <taxon>Geodiidae</taxon>
        <taxon>Geodia</taxon>
    </lineage>
</organism>
<name>A0AA35SBN0_GEOBA</name>
<keyword evidence="15" id="KW-1185">Reference proteome</keyword>
<reference evidence="14" key="1">
    <citation type="submission" date="2023-03" db="EMBL/GenBank/DDBJ databases">
        <authorList>
            <person name="Steffen K."/>
            <person name="Cardenas P."/>
        </authorList>
    </citation>
    <scope>NUCLEOTIDE SEQUENCE</scope>
</reference>
<evidence type="ECO:0000256" key="7">
    <source>
        <dbReference type="ARBA" id="ARBA00023002"/>
    </source>
</evidence>
<feature type="region of interest" description="Disordered" evidence="11">
    <location>
        <begin position="25"/>
        <end position="46"/>
    </location>
</feature>
<keyword evidence="3" id="KW-0349">Heme</keyword>
<dbReference type="Pfam" id="PF00487">
    <property type="entry name" value="FA_desaturase"/>
    <property type="match status" value="1"/>
</dbReference>
<protein>
    <submittedName>
        <fullName evidence="14">Acyl-CoA 6-desaturase</fullName>
    </submittedName>
</protein>
<evidence type="ECO:0000256" key="10">
    <source>
        <dbReference type="ARBA" id="ARBA00023136"/>
    </source>
</evidence>
<dbReference type="GO" id="GO:0046872">
    <property type="term" value="F:metal ion binding"/>
    <property type="evidence" value="ECO:0007669"/>
    <property type="project" value="UniProtKB-KW"/>
</dbReference>
<dbReference type="PROSITE" id="PS50255">
    <property type="entry name" value="CYTOCHROME_B5_2"/>
    <property type="match status" value="1"/>
</dbReference>
<dbReference type="PANTHER" id="PTHR19353">
    <property type="entry name" value="FATTY ACID DESATURASE 2"/>
    <property type="match status" value="1"/>
</dbReference>
<dbReference type="InterPro" id="IPR005804">
    <property type="entry name" value="FA_desaturase_dom"/>
</dbReference>
<dbReference type="CDD" id="cd03506">
    <property type="entry name" value="Delta6-FADS-like"/>
    <property type="match status" value="1"/>
</dbReference>
<comment type="similarity">
    <text evidence="2">Belongs to the fatty acid desaturase type 1 family.</text>
</comment>
<evidence type="ECO:0000313" key="14">
    <source>
        <dbReference type="EMBL" id="CAI8025596.1"/>
    </source>
</evidence>
<evidence type="ECO:0000313" key="15">
    <source>
        <dbReference type="Proteomes" id="UP001174909"/>
    </source>
</evidence>
<keyword evidence="6 12" id="KW-1133">Transmembrane helix</keyword>
<comment type="subcellular location">
    <subcellularLocation>
        <location evidence="1">Membrane</location>
        <topology evidence="1">Multi-pass membrane protein</topology>
    </subcellularLocation>
</comment>
<keyword evidence="8" id="KW-0408">Iron</keyword>
<evidence type="ECO:0000256" key="9">
    <source>
        <dbReference type="ARBA" id="ARBA00023098"/>
    </source>
</evidence>
<dbReference type="SUPFAM" id="SSF55856">
    <property type="entry name" value="Cytochrome b5-like heme/steroid binding domain"/>
    <property type="match status" value="1"/>
</dbReference>
<evidence type="ECO:0000256" key="1">
    <source>
        <dbReference type="ARBA" id="ARBA00004141"/>
    </source>
</evidence>
<dbReference type="InterPro" id="IPR012171">
    <property type="entry name" value="Fatty_acid_desaturase"/>
</dbReference>
<gene>
    <name evidence="14" type="ORF">GBAR_LOCUS14764</name>
</gene>